<keyword evidence="2" id="KW-0333">Golgi apparatus</keyword>
<proteinExistence type="predicted"/>
<evidence type="ECO:0000259" key="6">
    <source>
        <dbReference type="PROSITE" id="PS50913"/>
    </source>
</evidence>
<keyword evidence="8" id="KW-1185">Reference proteome</keyword>
<reference evidence="7 8" key="1">
    <citation type="journal article" date="2018" name="Gigascience">
        <title>Genomes of trombidid mites reveal novel predicted allergens and laterally-transferred genes associated with secondary metabolism.</title>
        <authorList>
            <person name="Dong X."/>
            <person name="Chaisiri K."/>
            <person name="Xia D."/>
            <person name="Armstrong S.D."/>
            <person name="Fang Y."/>
            <person name="Donnelly M.J."/>
            <person name="Kadowaki T."/>
            <person name="McGarry J.W."/>
            <person name="Darby A.C."/>
            <person name="Makepeace B.L."/>
        </authorList>
    </citation>
    <scope>NUCLEOTIDE SEQUENCE [LARGE SCALE GENOMIC DNA]</scope>
    <source>
        <strain evidence="7">UoL-WK</strain>
    </source>
</reference>
<evidence type="ECO:0000313" key="8">
    <source>
        <dbReference type="Proteomes" id="UP000285301"/>
    </source>
</evidence>
<feature type="domain" description="GRIP" evidence="6">
    <location>
        <begin position="587"/>
        <end position="636"/>
    </location>
</feature>
<keyword evidence="7" id="KW-0675">Receptor</keyword>
<evidence type="ECO:0000256" key="5">
    <source>
        <dbReference type="SAM" id="MobiDB-lite"/>
    </source>
</evidence>
<dbReference type="GO" id="GO:0006888">
    <property type="term" value="P:endoplasmic reticulum to Golgi vesicle-mediated transport"/>
    <property type="evidence" value="ECO:0007669"/>
    <property type="project" value="TreeGrafter"/>
</dbReference>
<dbReference type="PROSITE" id="PS50913">
    <property type="entry name" value="GRIP"/>
    <property type="match status" value="1"/>
</dbReference>
<organism evidence="7 8">
    <name type="scientific">Dinothrombium tinctorium</name>
    <dbReference type="NCBI Taxonomy" id="1965070"/>
    <lineage>
        <taxon>Eukaryota</taxon>
        <taxon>Metazoa</taxon>
        <taxon>Ecdysozoa</taxon>
        <taxon>Arthropoda</taxon>
        <taxon>Chelicerata</taxon>
        <taxon>Arachnida</taxon>
        <taxon>Acari</taxon>
        <taxon>Acariformes</taxon>
        <taxon>Trombidiformes</taxon>
        <taxon>Prostigmata</taxon>
        <taxon>Anystina</taxon>
        <taxon>Parasitengona</taxon>
        <taxon>Trombidioidea</taxon>
        <taxon>Trombidiidae</taxon>
        <taxon>Dinothrombium</taxon>
    </lineage>
</organism>
<sequence>MTFGRVIAGNNFLLKSFVRQVYEDEVDLSDGSSPRVTTDPLSTSASVEEESVDASSVDDPLPAAAQHSPFNVGLLSAAKEINRLEDELHKVSADREHWRQLAKQELESALSQLQRTNVELRNQFEDRLKQLEDEKNALEASLVELDQQHQQELEKIISVRNELSKTKSSLTGENESLSSALSKCEEEKNNLIEQLNRLRKELEEKESDAEVSTVNCSLEALRPADREEPEGAPITNRELNSVQSREVSSSVSSNELELKASIYKLELLVEEKEKAIKYLENKLRQTENENEKLSFQLNERNESIDKLRAEVASLRESLLKEQKTVEQQSALIQSLEISLSQAQSLKSETAAADIELNNSSLQTHETDTCLANYIDAESVNGESRLLNLQSENEKLSSEVERLRKHLIEIEDGYTQEILLAVEREKQASEELNIAKRTIDNLNQQLKNNEELEKLKEKVNQITIERDKALNEASMLDDKLHRASASISNLQLVIEQIQKENEGKLQLQKKKYNEILAIENSKLDELRRKLKWHEEKHLETMKALEAASRLTEKIDEKEATIKTLKSEIAEKRAQILKLNDEISELKNSYEGKIDKQIIKSLILGYFHTPQEKKHEVERLLARVLDFNQEEAQRAGLQIGRDKTKFGSGNWAWLSTQGTAQQQQQQQQQSLSKLFVEFLENESKPVNPKLAVQELAKGLTDVAKATSVTRRASSTSTHSSENQLFSDSSSIANLSAVQPLTQVPTTKSE</sequence>
<protein>
    <submittedName>
        <fullName evidence="7">Thyroid receptor-interacting protein 11-like protein</fullName>
    </submittedName>
</protein>
<dbReference type="PANTHER" id="PTHR18921:SF2">
    <property type="entry name" value="THYROID RECEPTOR-INTERACTING PROTEIN 11"/>
    <property type="match status" value="1"/>
</dbReference>
<keyword evidence="3 4" id="KW-0175">Coiled coil</keyword>
<dbReference type="STRING" id="1965070.A0A3S3NRX0"/>
<dbReference type="OrthoDB" id="425925at2759"/>
<dbReference type="GO" id="GO:0005794">
    <property type="term" value="C:Golgi apparatus"/>
    <property type="evidence" value="ECO:0007669"/>
    <property type="project" value="UniProtKB-SubCell"/>
</dbReference>
<accession>A0A3S3NRX0</accession>
<evidence type="ECO:0000256" key="2">
    <source>
        <dbReference type="ARBA" id="ARBA00023034"/>
    </source>
</evidence>
<dbReference type="InterPro" id="IPR000237">
    <property type="entry name" value="GRIP_dom"/>
</dbReference>
<gene>
    <name evidence="7" type="ORF">B4U79_06428</name>
</gene>
<name>A0A3S3NRX0_9ACAR</name>
<feature type="coiled-coil region" evidence="4">
    <location>
        <begin position="385"/>
        <end position="594"/>
    </location>
</feature>
<dbReference type="Proteomes" id="UP000285301">
    <property type="component" value="Unassembled WGS sequence"/>
</dbReference>
<comment type="subcellular location">
    <subcellularLocation>
        <location evidence="1">Golgi apparatus</location>
    </subcellularLocation>
</comment>
<evidence type="ECO:0000313" key="7">
    <source>
        <dbReference type="EMBL" id="RWS04840.1"/>
    </source>
</evidence>
<evidence type="ECO:0000256" key="1">
    <source>
        <dbReference type="ARBA" id="ARBA00004555"/>
    </source>
</evidence>
<dbReference type="AlphaFoldDB" id="A0A3S3NRX0"/>
<feature type="region of interest" description="Disordered" evidence="5">
    <location>
        <begin position="704"/>
        <end position="723"/>
    </location>
</feature>
<comment type="caution">
    <text evidence="7">The sequence shown here is derived from an EMBL/GenBank/DDBJ whole genome shotgun (WGS) entry which is preliminary data.</text>
</comment>
<dbReference type="GO" id="GO:0007030">
    <property type="term" value="P:Golgi organization"/>
    <property type="evidence" value="ECO:0007669"/>
    <property type="project" value="TreeGrafter"/>
</dbReference>
<feature type="compositionally biased region" description="Polar residues" evidence="5">
    <location>
        <begin position="30"/>
        <end position="43"/>
    </location>
</feature>
<feature type="compositionally biased region" description="Low complexity" evidence="5">
    <location>
        <begin position="704"/>
        <end position="718"/>
    </location>
</feature>
<evidence type="ECO:0000256" key="4">
    <source>
        <dbReference type="SAM" id="Coils"/>
    </source>
</evidence>
<feature type="coiled-coil region" evidence="4">
    <location>
        <begin position="74"/>
        <end position="215"/>
    </location>
</feature>
<dbReference type="GO" id="GO:0031267">
    <property type="term" value="F:small GTPase binding"/>
    <property type="evidence" value="ECO:0007669"/>
    <property type="project" value="TreeGrafter"/>
</dbReference>
<feature type="region of interest" description="Disordered" evidence="5">
    <location>
        <begin position="28"/>
        <end position="63"/>
    </location>
</feature>
<evidence type="ECO:0000256" key="3">
    <source>
        <dbReference type="ARBA" id="ARBA00023054"/>
    </source>
</evidence>
<feature type="coiled-coil region" evidence="4">
    <location>
        <begin position="262"/>
        <end position="324"/>
    </location>
</feature>
<dbReference type="EMBL" id="NCKU01005239">
    <property type="protein sequence ID" value="RWS04840.1"/>
    <property type="molecule type" value="Genomic_DNA"/>
</dbReference>
<dbReference type="PANTHER" id="PTHR18921">
    <property type="entry name" value="MYOSIN HEAVY CHAIN - RELATED"/>
    <property type="match status" value="1"/>
</dbReference>